<accession>A0A9Q9B1L5</accession>
<organism evidence="1 2">
    <name type="scientific">Septoria linicola</name>
    <dbReference type="NCBI Taxonomy" id="215465"/>
    <lineage>
        <taxon>Eukaryota</taxon>
        <taxon>Fungi</taxon>
        <taxon>Dikarya</taxon>
        <taxon>Ascomycota</taxon>
        <taxon>Pezizomycotina</taxon>
        <taxon>Dothideomycetes</taxon>
        <taxon>Dothideomycetidae</taxon>
        <taxon>Mycosphaerellales</taxon>
        <taxon>Mycosphaerellaceae</taxon>
        <taxon>Septoria</taxon>
    </lineage>
</organism>
<proteinExistence type="predicted"/>
<sequence>MAAKDLEIPVVAGKRQPGQRSPLPRPATALDHLVVTHMHPLLLKDVDTRKLAINLPCRRTSRKLFTWLPSAAGLFGQLSSHLRTHILQLACTYKQPFRIHAYRGRGKLSHLPYRKNNLTQIDNARALSAVSKAIRRETSQVFYQVNSFSIDHDPYCPGNDAISVLKRFRDTIGEEAFLQIRSFSFTTLVTNVRAARTLPSPQDTGIQITEALKAMVIAAGTYCIDTQSVGARVRSAL</sequence>
<keyword evidence="2" id="KW-1185">Reference proteome</keyword>
<evidence type="ECO:0000313" key="2">
    <source>
        <dbReference type="Proteomes" id="UP001056384"/>
    </source>
</evidence>
<name>A0A9Q9B1L5_9PEZI</name>
<dbReference type="EMBL" id="CP099423">
    <property type="protein sequence ID" value="USW54686.1"/>
    <property type="molecule type" value="Genomic_DNA"/>
</dbReference>
<gene>
    <name evidence="1" type="ORF">Slin15195_G080050</name>
</gene>
<evidence type="ECO:0000313" key="1">
    <source>
        <dbReference type="EMBL" id="USW54686.1"/>
    </source>
</evidence>
<reference evidence="1" key="1">
    <citation type="submission" date="2022-06" db="EMBL/GenBank/DDBJ databases">
        <title>Complete genome sequences of two strains of the flax pathogen Septoria linicola.</title>
        <authorList>
            <person name="Lapalu N."/>
            <person name="Simon A."/>
            <person name="Demenou B."/>
            <person name="Paumier D."/>
            <person name="Guillot M.-P."/>
            <person name="Gout L."/>
            <person name="Valade R."/>
        </authorList>
    </citation>
    <scope>NUCLEOTIDE SEQUENCE</scope>
    <source>
        <strain evidence="1">SE15195</strain>
    </source>
</reference>
<dbReference type="AlphaFoldDB" id="A0A9Q9B1L5"/>
<protein>
    <submittedName>
        <fullName evidence="1">Uncharacterized protein</fullName>
    </submittedName>
</protein>
<dbReference type="Proteomes" id="UP001056384">
    <property type="component" value="Chromosome 6"/>
</dbReference>